<keyword evidence="1" id="KW-0472">Membrane</keyword>
<gene>
    <name evidence="2" type="ORF">NCTC4824_00265</name>
</gene>
<evidence type="ECO:0000256" key="1">
    <source>
        <dbReference type="SAM" id="Phobius"/>
    </source>
</evidence>
<accession>A0A2X4YI80</accession>
<keyword evidence="1" id="KW-1133">Transmembrane helix</keyword>
<evidence type="ECO:0000313" key="3">
    <source>
        <dbReference type="Proteomes" id="UP000249134"/>
    </source>
</evidence>
<dbReference type="EMBL" id="LS483476">
    <property type="protein sequence ID" value="SQI51465.1"/>
    <property type="molecule type" value="Genomic_DNA"/>
</dbReference>
<dbReference type="RefSeq" id="WP_066145883.1">
    <property type="nucleotide sequence ID" value="NZ_CBCSGM010000002.1"/>
</dbReference>
<reference evidence="2 3" key="1">
    <citation type="submission" date="2018-06" db="EMBL/GenBank/DDBJ databases">
        <authorList>
            <consortium name="Pathogen Informatics"/>
            <person name="Doyle S."/>
        </authorList>
    </citation>
    <scope>NUCLEOTIDE SEQUENCE [LARGE SCALE GENOMIC DNA]</scope>
    <source>
        <strain evidence="2 3">NCTC4824</strain>
    </source>
</reference>
<dbReference type="Proteomes" id="UP000249134">
    <property type="component" value="Chromosome 1"/>
</dbReference>
<organism evidence="2 3">
    <name type="scientific">Lederbergia lenta</name>
    <name type="common">Bacillus lentus</name>
    <dbReference type="NCBI Taxonomy" id="1467"/>
    <lineage>
        <taxon>Bacteria</taxon>
        <taxon>Bacillati</taxon>
        <taxon>Bacillota</taxon>
        <taxon>Bacilli</taxon>
        <taxon>Bacillales</taxon>
        <taxon>Bacillaceae</taxon>
        <taxon>Lederbergia</taxon>
    </lineage>
</organism>
<feature type="transmembrane region" description="Helical" evidence="1">
    <location>
        <begin position="12"/>
        <end position="32"/>
    </location>
</feature>
<dbReference type="KEGG" id="blen:NCTC4824_00265"/>
<keyword evidence="1" id="KW-0812">Transmembrane</keyword>
<protein>
    <submittedName>
        <fullName evidence="2">Uncharacterized protein</fullName>
    </submittedName>
</protein>
<proteinExistence type="predicted"/>
<sequence>MNLEKEFMTRFLVYPIAFLLSVTILCTIHNNWEDLEMTLKIILAYYIFMSVWFYFDLKQINKKD</sequence>
<evidence type="ECO:0000313" key="2">
    <source>
        <dbReference type="EMBL" id="SQI51465.1"/>
    </source>
</evidence>
<name>A0A2X4YI80_LEDLE</name>
<keyword evidence="3" id="KW-1185">Reference proteome</keyword>
<feature type="transmembrane region" description="Helical" evidence="1">
    <location>
        <begin position="38"/>
        <end position="55"/>
    </location>
</feature>
<dbReference type="AlphaFoldDB" id="A0A2X4YI80"/>